<proteinExistence type="predicted"/>
<sequence length="101" mass="11449">MTSALRSRVRAAVLPPLPLYAAVQRLEPGGGHESNARSATVIFSFLLGYGMIKVARVYERAAQHLSARWQLLEARRPPHPLCRFFFHSWFAHELRPRGVQA</sequence>
<evidence type="ECO:0000313" key="1">
    <source>
        <dbReference type="EMBL" id="KAG5456581.1"/>
    </source>
</evidence>
<reference evidence="1 2" key="1">
    <citation type="journal article" name="Sci. Rep.">
        <title>Genome-scale phylogenetic analyses confirm Olpidium as the closest living zoosporic fungus to the non-flagellated, terrestrial fungi.</title>
        <authorList>
            <person name="Chang Y."/>
            <person name="Rochon D."/>
            <person name="Sekimoto S."/>
            <person name="Wang Y."/>
            <person name="Chovatia M."/>
            <person name="Sandor L."/>
            <person name="Salamov A."/>
            <person name="Grigoriev I.V."/>
            <person name="Stajich J.E."/>
            <person name="Spatafora J.W."/>
        </authorList>
    </citation>
    <scope>NUCLEOTIDE SEQUENCE [LARGE SCALE GENOMIC DNA]</scope>
    <source>
        <strain evidence="1">S191</strain>
    </source>
</reference>
<name>A0A8H7ZNF7_9FUNG</name>
<dbReference type="Proteomes" id="UP000673691">
    <property type="component" value="Unassembled WGS sequence"/>
</dbReference>
<dbReference type="EMBL" id="JAEFCI010011503">
    <property type="protein sequence ID" value="KAG5456581.1"/>
    <property type="molecule type" value="Genomic_DNA"/>
</dbReference>
<accession>A0A8H7ZNF7</accession>
<protein>
    <submittedName>
        <fullName evidence="1">Uncharacterized protein</fullName>
    </submittedName>
</protein>
<gene>
    <name evidence="1" type="ORF">BJ554DRAFT_3643</name>
</gene>
<evidence type="ECO:0000313" key="2">
    <source>
        <dbReference type="Proteomes" id="UP000673691"/>
    </source>
</evidence>
<organism evidence="1 2">
    <name type="scientific">Olpidium bornovanus</name>
    <dbReference type="NCBI Taxonomy" id="278681"/>
    <lineage>
        <taxon>Eukaryota</taxon>
        <taxon>Fungi</taxon>
        <taxon>Fungi incertae sedis</taxon>
        <taxon>Olpidiomycota</taxon>
        <taxon>Olpidiomycotina</taxon>
        <taxon>Olpidiomycetes</taxon>
        <taxon>Olpidiales</taxon>
        <taxon>Olpidiaceae</taxon>
        <taxon>Olpidium</taxon>
    </lineage>
</organism>
<comment type="caution">
    <text evidence="1">The sequence shown here is derived from an EMBL/GenBank/DDBJ whole genome shotgun (WGS) entry which is preliminary data.</text>
</comment>
<dbReference type="AlphaFoldDB" id="A0A8H7ZNF7"/>
<keyword evidence="2" id="KW-1185">Reference proteome</keyword>